<dbReference type="InterPro" id="IPR036249">
    <property type="entry name" value="Thioredoxin-like_sf"/>
</dbReference>
<feature type="domain" description="Thioredoxin" evidence="4">
    <location>
        <begin position="38"/>
        <end position="205"/>
    </location>
</feature>
<dbReference type="PANTHER" id="PTHR12151:SF25">
    <property type="entry name" value="LINALOOL DEHYDRATASE_ISOMERASE DOMAIN-CONTAINING PROTEIN"/>
    <property type="match status" value="1"/>
</dbReference>
<evidence type="ECO:0000256" key="1">
    <source>
        <dbReference type="ARBA" id="ARBA00010996"/>
    </source>
</evidence>
<organism evidence="5 6">
    <name type="scientific">Corallincola platygyrae</name>
    <dbReference type="NCBI Taxonomy" id="1193278"/>
    <lineage>
        <taxon>Bacteria</taxon>
        <taxon>Pseudomonadati</taxon>
        <taxon>Pseudomonadota</taxon>
        <taxon>Gammaproteobacteria</taxon>
        <taxon>Alteromonadales</taxon>
        <taxon>Psychromonadaceae</taxon>
        <taxon>Corallincola</taxon>
    </lineage>
</organism>
<dbReference type="SUPFAM" id="SSF52833">
    <property type="entry name" value="Thioredoxin-like"/>
    <property type="match status" value="1"/>
</dbReference>
<reference evidence="6" key="1">
    <citation type="journal article" date="2019" name="Int. J. Syst. Evol. Microbiol.">
        <title>The Global Catalogue of Microorganisms (GCM) 10K type strain sequencing project: providing services to taxonomists for standard genome sequencing and annotation.</title>
        <authorList>
            <consortium name="The Broad Institute Genomics Platform"/>
            <consortium name="The Broad Institute Genome Sequencing Center for Infectious Disease"/>
            <person name="Wu L."/>
            <person name="Ma J."/>
        </authorList>
    </citation>
    <scope>NUCLEOTIDE SEQUENCE [LARGE SCALE GENOMIC DNA]</scope>
    <source>
        <strain evidence="6">CGMCC 1.10992</strain>
    </source>
</reference>
<comment type="similarity">
    <text evidence="1">Belongs to the SCO1/2 family.</text>
</comment>
<dbReference type="InterPro" id="IPR013766">
    <property type="entry name" value="Thioredoxin_domain"/>
</dbReference>
<evidence type="ECO:0000259" key="4">
    <source>
        <dbReference type="PROSITE" id="PS51352"/>
    </source>
</evidence>
<dbReference type="RefSeq" id="WP_345339524.1">
    <property type="nucleotide sequence ID" value="NZ_BAABLI010000009.1"/>
</dbReference>
<evidence type="ECO:0000256" key="3">
    <source>
        <dbReference type="SAM" id="Phobius"/>
    </source>
</evidence>
<proteinExistence type="inferred from homology"/>
<name>A0ABW4XNG2_9GAMM</name>
<keyword evidence="3" id="KW-0812">Transmembrane</keyword>
<keyword evidence="2" id="KW-0186">Copper</keyword>
<evidence type="ECO:0000256" key="2">
    <source>
        <dbReference type="ARBA" id="ARBA00023008"/>
    </source>
</evidence>
<protein>
    <submittedName>
        <fullName evidence="5">SCO family protein</fullName>
    </submittedName>
</protein>
<evidence type="ECO:0000313" key="5">
    <source>
        <dbReference type="EMBL" id="MFD2096822.1"/>
    </source>
</evidence>
<keyword evidence="3" id="KW-1133">Transmembrane helix</keyword>
<evidence type="ECO:0000313" key="6">
    <source>
        <dbReference type="Proteomes" id="UP001597380"/>
    </source>
</evidence>
<dbReference type="PROSITE" id="PS51352">
    <property type="entry name" value="THIOREDOXIN_2"/>
    <property type="match status" value="1"/>
</dbReference>
<keyword evidence="3" id="KW-0472">Membrane</keyword>
<dbReference type="Proteomes" id="UP001597380">
    <property type="component" value="Unassembled WGS sequence"/>
</dbReference>
<dbReference type="CDD" id="cd02968">
    <property type="entry name" value="SCO"/>
    <property type="match status" value="1"/>
</dbReference>
<accession>A0ABW4XNG2</accession>
<dbReference type="PANTHER" id="PTHR12151">
    <property type="entry name" value="ELECTRON TRANSPORT PROTIN SCO1/SENC FAMILY MEMBER"/>
    <property type="match status" value="1"/>
</dbReference>
<dbReference type="EMBL" id="JBHUHT010000013">
    <property type="protein sequence ID" value="MFD2096822.1"/>
    <property type="molecule type" value="Genomic_DNA"/>
</dbReference>
<keyword evidence="6" id="KW-1185">Reference proteome</keyword>
<feature type="transmembrane region" description="Helical" evidence="3">
    <location>
        <begin position="7"/>
        <end position="24"/>
    </location>
</feature>
<dbReference type="Pfam" id="PF02630">
    <property type="entry name" value="SCO1-SenC"/>
    <property type="match status" value="1"/>
</dbReference>
<dbReference type="Gene3D" id="3.40.30.10">
    <property type="entry name" value="Glutaredoxin"/>
    <property type="match status" value="1"/>
</dbReference>
<gene>
    <name evidence="5" type="ORF">ACFSJ3_12565</name>
</gene>
<sequence length="212" mass="23898">MAVIYRIVFVVVLVAAAAGGWWSYQQINKQPELGAQQFTPSKTLPEFTLRDQQGSDFTNTSLQGHWTLLFLGYTFCPDICPTTMAKLTQVYPKLKQQVPNLQVVMLSADPERDSAERLAEYVGYFDPEFLGVSGEHKELFPLTQRMGLVYAMVDSTDNEYYTVDHSASLVLLDPNGQMHARFRPESEPGSIPTVSTEQLLEEVPVIVSRFNR</sequence>
<comment type="caution">
    <text evidence="5">The sequence shown here is derived from an EMBL/GenBank/DDBJ whole genome shotgun (WGS) entry which is preliminary data.</text>
</comment>
<dbReference type="InterPro" id="IPR003782">
    <property type="entry name" value="SCO1/SenC"/>
</dbReference>